<accession>A0A0C7NXS7</accession>
<dbReference type="Pfam" id="PF03401">
    <property type="entry name" value="TctC"/>
    <property type="match status" value="1"/>
</dbReference>
<gene>
    <name evidence="3" type="ORF">DTL3_0814</name>
</gene>
<proteinExistence type="inferred from homology"/>
<dbReference type="Gene3D" id="3.40.190.10">
    <property type="entry name" value="Periplasmic binding protein-like II"/>
    <property type="match status" value="1"/>
</dbReference>
<feature type="signal peptide" evidence="2">
    <location>
        <begin position="1"/>
        <end position="20"/>
    </location>
</feature>
<dbReference type="PANTHER" id="PTHR42928">
    <property type="entry name" value="TRICARBOXYLATE-BINDING PROTEIN"/>
    <property type="match status" value="1"/>
</dbReference>
<dbReference type="EMBL" id="LN824141">
    <property type="protein sequence ID" value="CEP78123.1"/>
    <property type="molecule type" value="Genomic_DNA"/>
</dbReference>
<dbReference type="RefSeq" id="WP_045087638.1">
    <property type="nucleotide sequence ID" value="NZ_LN824141.1"/>
</dbReference>
<name>A0A0C7NXS7_DEFTU</name>
<feature type="chain" id="PRO_5002203799" evidence="2">
    <location>
        <begin position="21"/>
        <end position="316"/>
    </location>
</feature>
<evidence type="ECO:0000256" key="1">
    <source>
        <dbReference type="ARBA" id="ARBA00006987"/>
    </source>
</evidence>
<dbReference type="HOGENOM" id="CLU_045683_1_1_0"/>
<dbReference type="SUPFAM" id="SSF53850">
    <property type="entry name" value="Periplasmic binding protein-like II"/>
    <property type="match status" value="1"/>
</dbReference>
<dbReference type="Gene3D" id="3.40.190.150">
    <property type="entry name" value="Bordetella uptake gene, domain 1"/>
    <property type="match status" value="1"/>
</dbReference>
<sequence length="316" mass="34564">MKKYLVTFLVLVLLFLSSFANYPTKAVTIICPWSAGGGSDRIARVIANGLEEEFGKPFVVLNKPGGGGAVGHTAGAYAKPDGYTLTFVTQELATLHWLGFAKVNYENFEYIIQVNEDPAGVVVRKDAPWNTINDLLQDIKANPGKYKFSGSGPASVWDLSRVGMLDKAGISPSNVLWVPTDGAAPALVELLGGHVDVITCSIAEVSPQIKAGEVRALAVMSDERLSEFPDVPTLKEQGIDWSSGTWRGLAAPKGTPKEIINIIYQNMLKVVNKENFIDFMKKNGFGIKIRDPESFFEFVKKEDGEWKYLLQLGGYI</sequence>
<dbReference type="AlphaFoldDB" id="A0A0C7NXS7"/>
<reference evidence="4" key="1">
    <citation type="submission" date="2014-11" db="EMBL/GenBank/DDBJ databases">
        <authorList>
            <person name="Wibberg D."/>
        </authorList>
    </citation>
    <scope>NUCLEOTIDE SEQUENCE [LARGE SCALE GENOMIC DNA]</scope>
    <source>
        <strain evidence="4">L3</strain>
    </source>
</reference>
<evidence type="ECO:0000256" key="2">
    <source>
        <dbReference type="SAM" id="SignalP"/>
    </source>
</evidence>
<protein>
    <submittedName>
        <fullName evidence="3">Bug protein family of periplasmic solute-binding receptors</fullName>
    </submittedName>
</protein>
<dbReference type="PATRIC" id="fig|1006576.9.peg.803"/>
<dbReference type="CDD" id="cd07012">
    <property type="entry name" value="PBP2_Bug_TTT"/>
    <property type="match status" value="1"/>
</dbReference>
<dbReference type="Proteomes" id="UP000032809">
    <property type="component" value="Chromosome I"/>
</dbReference>
<dbReference type="InterPro" id="IPR005064">
    <property type="entry name" value="BUG"/>
</dbReference>
<evidence type="ECO:0000313" key="3">
    <source>
        <dbReference type="EMBL" id="CEP78123.1"/>
    </source>
</evidence>
<dbReference type="PIRSF" id="PIRSF017082">
    <property type="entry name" value="YflP"/>
    <property type="match status" value="1"/>
</dbReference>
<evidence type="ECO:0000313" key="4">
    <source>
        <dbReference type="Proteomes" id="UP000032809"/>
    </source>
</evidence>
<dbReference type="InterPro" id="IPR042100">
    <property type="entry name" value="Bug_dom1"/>
</dbReference>
<keyword evidence="2" id="KW-0732">Signal</keyword>
<keyword evidence="4" id="KW-1185">Reference proteome</keyword>
<organism evidence="3 4">
    <name type="scientific">Defluviitoga tunisiensis</name>
    <dbReference type="NCBI Taxonomy" id="1006576"/>
    <lineage>
        <taxon>Bacteria</taxon>
        <taxon>Thermotogati</taxon>
        <taxon>Thermotogota</taxon>
        <taxon>Thermotogae</taxon>
        <taxon>Petrotogales</taxon>
        <taxon>Petrotogaceae</taxon>
        <taxon>Defluviitoga</taxon>
    </lineage>
</organism>
<keyword evidence="3" id="KW-0675">Receptor</keyword>
<dbReference type="STRING" id="1006576.DTL3_0814"/>
<dbReference type="KEGG" id="dtn:DTL3_0814"/>
<dbReference type="OrthoDB" id="8880247at2"/>
<comment type="similarity">
    <text evidence="1">Belongs to the UPF0065 (bug) family.</text>
</comment>
<dbReference type="PANTHER" id="PTHR42928:SF5">
    <property type="entry name" value="BLR1237 PROTEIN"/>
    <property type="match status" value="1"/>
</dbReference>